<reference evidence="2 3" key="2">
    <citation type="submission" date="2018-12" db="EMBL/GenBank/DDBJ databases">
        <title>Whole-genome sequences of fifteen clinical Streptococcus suis strains isolated from pigs between 2006 and 2018.</title>
        <authorList>
            <person name="Stevens M.J.A."/>
            <person name="Cernela N."/>
            <person name="Spoerry Serrano N."/>
            <person name="Schmitt S."/>
            <person name="Schrenzel J."/>
            <person name="Stephan R."/>
        </authorList>
    </citation>
    <scope>NUCLEOTIDE SEQUENCE [LARGE SCALE GENOMIC DNA]</scope>
    <source>
        <strain evidence="2 3">PP422</strain>
    </source>
</reference>
<evidence type="ECO:0000313" key="2">
    <source>
        <dbReference type="EMBL" id="RRR54283.1"/>
    </source>
</evidence>
<dbReference type="GO" id="GO:0003677">
    <property type="term" value="F:DNA binding"/>
    <property type="evidence" value="ECO:0007669"/>
    <property type="project" value="InterPro"/>
</dbReference>
<dbReference type="Pfam" id="PF01381">
    <property type="entry name" value="HTH_3"/>
    <property type="match status" value="1"/>
</dbReference>
<comment type="caution">
    <text evidence="2">The sequence shown here is derived from an EMBL/GenBank/DDBJ whole genome shotgun (WGS) entry which is preliminary data.</text>
</comment>
<dbReference type="PROSITE" id="PS50943">
    <property type="entry name" value="HTH_CROC1"/>
    <property type="match status" value="1"/>
</dbReference>
<protein>
    <submittedName>
        <fullName evidence="2">XRE family transcriptional regulator</fullName>
    </submittedName>
</protein>
<dbReference type="Proteomes" id="UP000274117">
    <property type="component" value="Unassembled WGS sequence"/>
</dbReference>
<evidence type="ECO:0000313" key="3">
    <source>
        <dbReference type="Proteomes" id="UP000274117"/>
    </source>
</evidence>
<dbReference type="SMART" id="SM00530">
    <property type="entry name" value="HTH_XRE"/>
    <property type="match status" value="1"/>
</dbReference>
<dbReference type="EMBL" id="RSDO01000004">
    <property type="protein sequence ID" value="RRR54283.1"/>
    <property type="molecule type" value="Genomic_DNA"/>
</dbReference>
<organism evidence="2 3">
    <name type="scientific">Streptococcus suis</name>
    <dbReference type="NCBI Taxonomy" id="1307"/>
    <lineage>
        <taxon>Bacteria</taxon>
        <taxon>Bacillati</taxon>
        <taxon>Bacillota</taxon>
        <taxon>Bacilli</taxon>
        <taxon>Lactobacillales</taxon>
        <taxon>Streptococcaceae</taxon>
        <taxon>Streptococcus</taxon>
    </lineage>
</organism>
<reference evidence="2 3" key="1">
    <citation type="submission" date="2018-11" db="EMBL/GenBank/DDBJ databases">
        <authorList>
            <person name="Stevens M.J."/>
            <person name="Cernela N."/>
            <person name="Spoerry Serrano N."/>
            <person name="Schmitt S."/>
            <person name="Schrenzel J."/>
            <person name="Stephan R."/>
        </authorList>
    </citation>
    <scope>NUCLEOTIDE SEQUENCE [LARGE SCALE GENOMIC DNA]</scope>
    <source>
        <strain evidence="2 3">PP422</strain>
    </source>
</reference>
<dbReference type="CDD" id="cd00093">
    <property type="entry name" value="HTH_XRE"/>
    <property type="match status" value="1"/>
</dbReference>
<dbReference type="InterPro" id="IPR001387">
    <property type="entry name" value="Cro/C1-type_HTH"/>
</dbReference>
<accession>A0A3R8R9V1</accession>
<evidence type="ECO:0000259" key="1">
    <source>
        <dbReference type="PROSITE" id="PS50943"/>
    </source>
</evidence>
<sequence>MRTNEEIIQILMDKLGEKNISMSELARRTGIAKSTLSRYFNKTREFPLNRADTFAKVLGITTEYLLGMEVAPTKEPTPTIDFKEMAAESMSYDGMPLNDEDIDLIASILETRMKNRDKE</sequence>
<proteinExistence type="predicted"/>
<dbReference type="SUPFAM" id="SSF47413">
    <property type="entry name" value="lambda repressor-like DNA-binding domains"/>
    <property type="match status" value="1"/>
</dbReference>
<feature type="domain" description="HTH cro/C1-type" evidence="1">
    <location>
        <begin position="17"/>
        <end position="65"/>
    </location>
</feature>
<name>A0A3R8R9V1_STRSU</name>
<gene>
    <name evidence="2" type="ORF">EI998_03135</name>
</gene>
<dbReference type="InterPro" id="IPR010982">
    <property type="entry name" value="Lambda_DNA-bd_dom_sf"/>
</dbReference>
<dbReference type="Gene3D" id="1.10.260.40">
    <property type="entry name" value="lambda repressor-like DNA-binding domains"/>
    <property type="match status" value="1"/>
</dbReference>
<dbReference type="AlphaFoldDB" id="A0A3R8R9V1"/>